<dbReference type="OrthoDB" id="4368526at2759"/>
<gene>
    <name evidence="2" type="ORF">TI39_contig803g00005</name>
</gene>
<proteinExistence type="predicted"/>
<keyword evidence="3" id="KW-1185">Reference proteome</keyword>
<evidence type="ECO:0000313" key="3">
    <source>
        <dbReference type="Proteomes" id="UP000033647"/>
    </source>
</evidence>
<dbReference type="Pfam" id="PF12511">
    <property type="entry name" value="DUF3716"/>
    <property type="match status" value="1"/>
</dbReference>
<dbReference type="AlphaFoldDB" id="A0A0F4GGL5"/>
<evidence type="ECO:0000313" key="2">
    <source>
        <dbReference type="EMBL" id="KJX96147.1"/>
    </source>
</evidence>
<feature type="compositionally biased region" description="Basic and acidic residues" evidence="1">
    <location>
        <begin position="251"/>
        <end position="263"/>
    </location>
</feature>
<dbReference type="EMBL" id="LAFY01000795">
    <property type="protein sequence ID" value="KJX96147.1"/>
    <property type="molecule type" value="Genomic_DNA"/>
</dbReference>
<comment type="caution">
    <text evidence="2">The sequence shown here is derived from an EMBL/GenBank/DDBJ whole genome shotgun (WGS) entry which is preliminary data.</text>
</comment>
<organism evidence="2 3">
    <name type="scientific">Zymoseptoria brevis</name>
    <dbReference type="NCBI Taxonomy" id="1047168"/>
    <lineage>
        <taxon>Eukaryota</taxon>
        <taxon>Fungi</taxon>
        <taxon>Dikarya</taxon>
        <taxon>Ascomycota</taxon>
        <taxon>Pezizomycotina</taxon>
        <taxon>Dothideomycetes</taxon>
        <taxon>Dothideomycetidae</taxon>
        <taxon>Mycosphaerellales</taxon>
        <taxon>Mycosphaerellaceae</taxon>
        <taxon>Zymoseptoria</taxon>
    </lineage>
</organism>
<feature type="compositionally biased region" description="Basic and acidic residues" evidence="1">
    <location>
        <begin position="281"/>
        <end position="296"/>
    </location>
</feature>
<dbReference type="Proteomes" id="UP000033647">
    <property type="component" value="Unassembled WGS sequence"/>
</dbReference>
<feature type="region of interest" description="Disordered" evidence="1">
    <location>
        <begin position="251"/>
        <end position="296"/>
    </location>
</feature>
<accession>A0A0F4GGL5</accession>
<dbReference type="InterPro" id="IPR022190">
    <property type="entry name" value="DUF3716"/>
</dbReference>
<name>A0A0F4GGL5_9PEZI</name>
<protein>
    <submittedName>
        <fullName evidence="2">Uncharacterized protein</fullName>
    </submittedName>
</protein>
<reference evidence="2 3" key="1">
    <citation type="submission" date="2015-03" db="EMBL/GenBank/DDBJ databases">
        <title>RNA-seq based gene annotation and comparative genomics of four Zymoseptoria species reveal species-specific pathogenicity related genes and transposable element activity.</title>
        <authorList>
            <person name="Grandaubert J."/>
            <person name="Bhattacharyya A."/>
            <person name="Stukenbrock E.H."/>
        </authorList>
    </citation>
    <scope>NUCLEOTIDE SEQUENCE [LARGE SCALE GENOMIC DNA]</scope>
    <source>
        <strain evidence="2 3">Zb18110</strain>
    </source>
</reference>
<evidence type="ECO:0000256" key="1">
    <source>
        <dbReference type="SAM" id="MobiDB-lite"/>
    </source>
</evidence>
<sequence>MAVEPPVPPKAADGNNVDLTQAGWTPAADLTHIQEYSTANLFYIYPHLSKVGKGAPTQLKSLVIQNVSMFPTHELEYNGKAKSKEVNAGAGGSLTVLFGQVSAGRIVHAAKCEHCGKGNGKFSECVTANDDNGVPWADGACMNCMLCGSAAKCSKSTSTLRRVHDTLMAATAPSLMDSTPTAIPPTGHHLRIPISATSNVDTIEGLRSLQGDIVAYQGAFLTTIARLDDDGIKALNNHEFFGIRDDAKKQAIEGNKGGKDDSGATRGKKRRRERDEDDSEEDRKPSMVEMAEGFRRMEKKITKLQEEMAAMRG</sequence>